<feature type="compositionally biased region" description="Polar residues" evidence="1">
    <location>
        <begin position="72"/>
        <end position="86"/>
    </location>
</feature>
<dbReference type="EMBL" id="CAJFCV020000003">
    <property type="protein sequence ID" value="CAG9111945.1"/>
    <property type="molecule type" value="Genomic_DNA"/>
</dbReference>
<feature type="region of interest" description="Disordered" evidence="1">
    <location>
        <begin position="27"/>
        <end position="96"/>
    </location>
</feature>
<evidence type="ECO:0000256" key="2">
    <source>
        <dbReference type="SAM" id="SignalP"/>
    </source>
</evidence>
<reference evidence="3" key="1">
    <citation type="submission" date="2020-09" db="EMBL/GenBank/DDBJ databases">
        <authorList>
            <person name="Kikuchi T."/>
        </authorList>
    </citation>
    <scope>NUCLEOTIDE SEQUENCE</scope>
    <source>
        <strain evidence="3">Ka4C1</strain>
    </source>
</reference>
<dbReference type="Proteomes" id="UP000659654">
    <property type="component" value="Unassembled WGS sequence"/>
</dbReference>
<feature type="chain" id="PRO_5032700875" evidence="2">
    <location>
        <begin position="22"/>
        <end position="263"/>
    </location>
</feature>
<feature type="signal peptide" evidence="2">
    <location>
        <begin position="1"/>
        <end position="21"/>
    </location>
</feature>
<sequence length="263" mass="28967">MTSSSLFFRFSPLILFSACHIQRQIWSSGSESGPSKLDPPAPTPRKQSKPRRSTPATTTIAQPPVEAWPRPGTQSYPNSGANSFDEASSSLSLPNASPDLANLHDLHIQSPQEQESGGIETVSSCGVKHVKEERPVVCQARSSSFCHTIMPSGSRGCLTKRIWQSEQRVSVNQEIVNREIDLYMEIERKMSDDVESKTDVLAAEVIRKVPPTRSHSMVDSPYSQAGPSSFSPTAADYEENSFQKDIAARIRGGFIMHSVEGWF</sequence>
<feature type="compositionally biased region" description="Low complexity" evidence="1">
    <location>
        <begin position="87"/>
        <end position="96"/>
    </location>
</feature>
<keyword evidence="4" id="KW-1185">Reference proteome</keyword>
<organism evidence="3 4">
    <name type="scientific">Bursaphelenchus xylophilus</name>
    <name type="common">Pinewood nematode worm</name>
    <name type="synonym">Aphelenchoides xylophilus</name>
    <dbReference type="NCBI Taxonomy" id="6326"/>
    <lineage>
        <taxon>Eukaryota</taxon>
        <taxon>Metazoa</taxon>
        <taxon>Ecdysozoa</taxon>
        <taxon>Nematoda</taxon>
        <taxon>Chromadorea</taxon>
        <taxon>Rhabditida</taxon>
        <taxon>Tylenchina</taxon>
        <taxon>Tylenchomorpha</taxon>
        <taxon>Aphelenchoidea</taxon>
        <taxon>Aphelenchoididae</taxon>
        <taxon>Bursaphelenchus</taxon>
    </lineage>
</organism>
<proteinExistence type="predicted"/>
<accession>A0A811L7E4</accession>
<dbReference type="OrthoDB" id="10468703at2759"/>
<gene>
    <name evidence="3" type="ORF">BXYJ_LOCUS7878</name>
</gene>
<keyword evidence="2" id="KW-0732">Signal</keyword>
<evidence type="ECO:0000313" key="4">
    <source>
        <dbReference type="Proteomes" id="UP000659654"/>
    </source>
</evidence>
<protein>
    <submittedName>
        <fullName evidence="3">(pine wood nematode) hypothetical protein</fullName>
    </submittedName>
</protein>
<comment type="caution">
    <text evidence="3">The sequence shown here is derived from an EMBL/GenBank/DDBJ whole genome shotgun (WGS) entry which is preliminary data.</text>
</comment>
<evidence type="ECO:0000313" key="3">
    <source>
        <dbReference type="EMBL" id="CAD5223236.1"/>
    </source>
</evidence>
<dbReference type="AlphaFoldDB" id="A0A811L7E4"/>
<evidence type="ECO:0000256" key="1">
    <source>
        <dbReference type="SAM" id="MobiDB-lite"/>
    </source>
</evidence>
<dbReference type="EMBL" id="CAJFDI010000003">
    <property type="protein sequence ID" value="CAD5223236.1"/>
    <property type="molecule type" value="Genomic_DNA"/>
</dbReference>
<dbReference type="Proteomes" id="UP000582659">
    <property type="component" value="Unassembled WGS sequence"/>
</dbReference>
<name>A0A811L7E4_BURXY</name>